<dbReference type="AlphaFoldDB" id="A0A401LD93"/>
<dbReference type="OrthoDB" id="9811106at2"/>
<protein>
    <recommendedName>
        <fullName evidence="3">Head-tail adaptor protein</fullName>
    </recommendedName>
</protein>
<organism evidence="1 2">
    <name type="scientific">Anaerotignum faecicola</name>
    <dbReference type="NCBI Taxonomy" id="2358141"/>
    <lineage>
        <taxon>Bacteria</taxon>
        <taxon>Bacillati</taxon>
        <taxon>Bacillota</taxon>
        <taxon>Clostridia</taxon>
        <taxon>Lachnospirales</taxon>
        <taxon>Anaerotignaceae</taxon>
        <taxon>Anaerotignum</taxon>
    </lineage>
</organism>
<keyword evidence="2" id="KW-1185">Reference proteome</keyword>
<dbReference type="InterPro" id="IPR038666">
    <property type="entry name" value="SSP1_head-tail_sf"/>
</dbReference>
<proteinExistence type="predicted"/>
<dbReference type="NCBIfam" id="TIGR01563">
    <property type="entry name" value="gp16_SPP1"/>
    <property type="match status" value="1"/>
</dbReference>
<dbReference type="Proteomes" id="UP000287361">
    <property type="component" value="Unassembled WGS sequence"/>
</dbReference>
<comment type="caution">
    <text evidence="1">The sequence shown here is derived from an EMBL/GenBank/DDBJ whole genome shotgun (WGS) entry which is preliminary data.</text>
</comment>
<sequence length="119" mass="13627">MDISKLNQRILIQKGNTQTDDVGNVLRQWQDFYSCFASIKTTGGKERQKGDTEEQQTVSFTVRFCKKLSELSAVDYRIMFRGKNYNIVQVDFADYDSKTVKIKAESEDSYDSNGTGNDK</sequence>
<evidence type="ECO:0000313" key="1">
    <source>
        <dbReference type="EMBL" id="GCB29510.1"/>
    </source>
</evidence>
<dbReference type="InterPro" id="IPR008767">
    <property type="entry name" value="Phage_SPP1_head-tail_adaptor"/>
</dbReference>
<dbReference type="Gene3D" id="2.40.10.270">
    <property type="entry name" value="Bacteriophage SPP1 head-tail adaptor protein"/>
    <property type="match status" value="1"/>
</dbReference>
<dbReference type="Pfam" id="PF05521">
    <property type="entry name" value="Phage_HCP"/>
    <property type="match status" value="1"/>
</dbReference>
<gene>
    <name evidence="1" type="ORF">KGMB03357_11710</name>
</gene>
<accession>A0A401LD93</accession>
<reference evidence="1 2" key="1">
    <citation type="submission" date="2018-10" db="EMBL/GenBank/DDBJ databases">
        <title>Draft Genome Sequence of Anaerotignum sp. KCTC 15736.</title>
        <authorList>
            <person name="Choi S.H."/>
            <person name="Kim J.S."/>
            <person name="Kang S.W."/>
            <person name="Lee J.S."/>
            <person name="Park S.H."/>
        </authorList>
    </citation>
    <scope>NUCLEOTIDE SEQUENCE [LARGE SCALE GENOMIC DNA]</scope>
    <source>
        <strain evidence="1 2">KCTC 15736</strain>
    </source>
</reference>
<name>A0A401LD93_9FIRM</name>
<evidence type="ECO:0000313" key="2">
    <source>
        <dbReference type="Proteomes" id="UP000287361"/>
    </source>
</evidence>
<evidence type="ECO:0008006" key="3">
    <source>
        <dbReference type="Google" id="ProtNLM"/>
    </source>
</evidence>
<dbReference type="EMBL" id="BHVZ01000002">
    <property type="protein sequence ID" value="GCB29510.1"/>
    <property type="molecule type" value="Genomic_DNA"/>
</dbReference>